<gene>
    <name evidence="1" type="ORF">NCTC10135_00070</name>
</gene>
<protein>
    <submittedName>
        <fullName evidence="1">Uncharacterized protein</fullName>
    </submittedName>
</protein>
<name>A0A3B0NZK9_9BACT</name>
<dbReference type="KEGG" id="mala:NCTC10135_00070"/>
<accession>A0A3B0NZK9</accession>
<dbReference type="AlphaFoldDB" id="A0A3B0NZK9"/>
<feature type="non-terminal residue" evidence="1">
    <location>
        <position position="138"/>
    </location>
</feature>
<reference evidence="2" key="1">
    <citation type="submission" date="2018-06" db="EMBL/GenBank/DDBJ databases">
        <authorList>
            <consortium name="Pathogen Informatics"/>
        </authorList>
    </citation>
    <scope>NUCLEOTIDE SEQUENCE [LARGE SCALE GENOMIC DNA]</scope>
    <source>
        <strain evidence="2">NCTC10135</strain>
    </source>
</reference>
<sequence>MNQEDFFFGRETHDYYTQEKKNELLKDNNLKDAIENLNKLGYSHLKDSNAKYGTITNEKFYFGALEAFKAYQQFRETTINEGFSYFPQNVPKYGITVYRFDERTGSGVGAYNGEVQSEEKTQGSFIFNPDPYYGLPKW</sequence>
<evidence type="ECO:0000313" key="1">
    <source>
        <dbReference type="EMBL" id="SYV89580.1"/>
    </source>
</evidence>
<proteinExistence type="predicted"/>
<dbReference type="Proteomes" id="UP000259864">
    <property type="component" value="Chromosome 1"/>
</dbReference>
<evidence type="ECO:0000313" key="2">
    <source>
        <dbReference type="Proteomes" id="UP000259864"/>
    </source>
</evidence>
<dbReference type="EMBL" id="LS991949">
    <property type="protein sequence ID" value="SYV89580.1"/>
    <property type="molecule type" value="Genomic_DNA"/>
</dbReference>
<organism evidence="1 2">
    <name type="scientific">Metamycoplasma alkalescens</name>
    <dbReference type="NCBI Taxonomy" id="45363"/>
    <lineage>
        <taxon>Bacteria</taxon>
        <taxon>Bacillati</taxon>
        <taxon>Mycoplasmatota</taxon>
        <taxon>Mycoplasmoidales</taxon>
        <taxon>Metamycoplasmataceae</taxon>
        <taxon>Metamycoplasma</taxon>
    </lineage>
</organism>